<dbReference type="SMART" id="SM00418">
    <property type="entry name" value="HTH_ARSR"/>
    <property type="match status" value="1"/>
</dbReference>
<dbReference type="InterPro" id="IPR011991">
    <property type="entry name" value="ArsR-like_HTH"/>
</dbReference>
<dbReference type="Gene3D" id="1.10.10.10">
    <property type="entry name" value="Winged helix-like DNA-binding domain superfamily/Winged helix DNA-binding domain"/>
    <property type="match status" value="1"/>
</dbReference>
<dbReference type="GO" id="GO:0003700">
    <property type="term" value="F:DNA-binding transcription factor activity"/>
    <property type="evidence" value="ECO:0007669"/>
    <property type="project" value="InterPro"/>
</dbReference>
<evidence type="ECO:0000256" key="3">
    <source>
        <dbReference type="ARBA" id="ARBA00023163"/>
    </source>
</evidence>
<dbReference type="InterPro" id="IPR001845">
    <property type="entry name" value="HTH_ArsR_DNA-bd_dom"/>
</dbReference>
<reference evidence="5 6" key="1">
    <citation type="submission" date="2018-01" db="EMBL/GenBank/DDBJ databases">
        <title>G. obscuriglobus.</title>
        <authorList>
            <person name="Franke J."/>
            <person name="Blomberg W."/>
            <person name="Selmecki A."/>
        </authorList>
    </citation>
    <scope>NUCLEOTIDE SEQUENCE [LARGE SCALE GENOMIC DNA]</scope>
    <source>
        <strain evidence="5 6">DSM 5831</strain>
    </source>
</reference>
<dbReference type="NCBIfam" id="NF033788">
    <property type="entry name" value="HTH_metalloreg"/>
    <property type="match status" value="1"/>
</dbReference>
<keyword evidence="1" id="KW-0805">Transcription regulation</keyword>
<dbReference type="PRINTS" id="PR00778">
    <property type="entry name" value="HTHARSR"/>
</dbReference>
<evidence type="ECO:0000256" key="2">
    <source>
        <dbReference type="ARBA" id="ARBA00023125"/>
    </source>
</evidence>
<keyword evidence="2" id="KW-0238">DNA-binding</keyword>
<protein>
    <submittedName>
        <fullName evidence="5">ArsR family transcriptional regulator</fullName>
    </submittedName>
</protein>
<evidence type="ECO:0000313" key="6">
    <source>
        <dbReference type="Proteomes" id="UP000245802"/>
    </source>
</evidence>
<gene>
    <name evidence="5" type="ORF">C1280_13490</name>
</gene>
<accession>A0A2Z3H9X6</accession>
<dbReference type="InterPro" id="IPR051011">
    <property type="entry name" value="Metal_resp_trans_reg"/>
</dbReference>
<dbReference type="Proteomes" id="UP000245802">
    <property type="component" value="Chromosome"/>
</dbReference>
<name>A0A2Z3H9X6_9BACT</name>
<dbReference type="PANTHER" id="PTHR43132">
    <property type="entry name" value="ARSENICAL RESISTANCE OPERON REPRESSOR ARSR-RELATED"/>
    <property type="match status" value="1"/>
</dbReference>
<dbReference type="GO" id="GO:0003677">
    <property type="term" value="F:DNA binding"/>
    <property type="evidence" value="ECO:0007669"/>
    <property type="project" value="UniProtKB-KW"/>
</dbReference>
<dbReference type="EMBL" id="CP025958">
    <property type="protein sequence ID" value="AWM37900.1"/>
    <property type="molecule type" value="Genomic_DNA"/>
</dbReference>
<evidence type="ECO:0000256" key="1">
    <source>
        <dbReference type="ARBA" id="ARBA00023015"/>
    </source>
</evidence>
<dbReference type="OrthoDB" id="9800150at2"/>
<dbReference type="AlphaFoldDB" id="A0A2Z3H9X6"/>
<dbReference type="KEGG" id="gog:C1280_13490"/>
<dbReference type="PANTHER" id="PTHR43132:SF6">
    <property type="entry name" value="HTH-TYPE TRANSCRIPTIONAL REPRESSOR CZRA"/>
    <property type="match status" value="1"/>
</dbReference>
<proteinExistence type="predicted"/>
<evidence type="ECO:0000313" key="5">
    <source>
        <dbReference type="EMBL" id="AWM37900.1"/>
    </source>
</evidence>
<dbReference type="PROSITE" id="PS50987">
    <property type="entry name" value="HTH_ARSR_2"/>
    <property type="match status" value="1"/>
</dbReference>
<dbReference type="SUPFAM" id="SSF46785">
    <property type="entry name" value="Winged helix' DNA-binding domain"/>
    <property type="match status" value="1"/>
</dbReference>
<organism evidence="5 6">
    <name type="scientific">Gemmata obscuriglobus</name>
    <dbReference type="NCBI Taxonomy" id="114"/>
    <lineage>
        <taxon>Bacteria</taxon>
        <taxon>Pseudomonadati</taxon>
        <taxon>Planctomycetota</taxon>
        <taxon>Planctomycetia</taxon>
        <taxon>Gemmatales</taxon>
        <taxon>Gemmataceae</taxon>
        <taxon>Gemmata</taxon>
    </lineage>
</organism>
<feature type="domain" description="HTH arsR-type" evidence="4">
    <location>
        <begin position="2"/>
        <end position="103"/>
    </location>
</feature>
<dbReference type="CDD" id="cd00090">
    <property type="entry name" value="HTH_ARSR"/>
    <property type="match status" value="1"/>
</dbReference>
<dbReference type="InterPro" id="IPR036390">
    <property type="entry name" value="WH_DNA-bd_sf"/>
</dbReference>
<keyword evidence="6" id="KW-1185">Reference proteome</keyword>
<dbReference type="RefSeq" id="WP_010050297.1">
    <property type="nucleotide sequence ID" value="NZ_CP025958.1"/>
</dbReference>
<keyword evidence="3" id="KW-0804">Transcription</keyword>
<dbReference type="Pfam" id="PF01022">
    <property type="entry name" value="HTH_5"/>
    <property type="match status" value="1"/>
</dbReference>
<dbReference type="InterPro" id="IPR036388">
    <property type="entry name" value="WH-like_DNA-bd_sf"/>
</dbReference>
<evidence type="ECO:0000259" key="4">
    <source>
        <dbReference type="PROSITE" id="PS50987"/>
    </source>
</evidence>
<sequence>MTDKKQAEDCAVMLQALAEPNRIRIIECLRTGSKNVTQLAKELGVEIVNVSHHLGVLRTAGLVEDIKDGRFVIYSLHPKVFHNDSSKATYLDLGWCRVEIPHN</sequence>